<accession>A0A4V1LAH1</accession>
<dbReference type="Gene3D" id="3.40.50.2000">
    <property type="entry name" value="Glycogen Phosphorylase B"/>
    <property type="match status" value="1"/>
</dbReference>
<keyword evidence="1" id="KW-0808">Transferase</keyword>
<dbReference type="Proteomes" id="UP000711407">
    <property type="component" value="Unassembled WGS sequence"/>
</dbReference>
<gene>
    <name evidence="1" type="ORF">K8V47_09190</name>
</gene>
<comment type="caution">
    <text evidence="1">The sequence shown here is derived from an EMBL/GenBank/DDBJ whole genome shotgun (WGS) entry which is preliminary data.</text>
</comment>
<evidence type="ECO:0000313" key="1">
    <source>
        <dbReference type="EMBL" id="HJE39915.1"/>
    </source>
</evidence>
<dbReference type="GO" id="GO:0016757">
    <property type="term" value="F:glycosyltransferase activity"/>
    <property type="evidence" value="ECO:0007669"/>
    <property type="project" value="UniProtKB-KW"/>
</dbReference>
<reference evidence="1" key="1">
    <citation type="journal article" date="2021" name="PeerJ">
        <title>Extensive microbial diversity within the chicken gut microbiome revealed by metagenomics and culture.</title>
        <authorList>
            <person name="Gilroy R."/>
            <person name="Ravi A."/>
            <person name="Getino M."/>
            <person name="Pursley I."/>
            <person name="Horton D.L."/>
            <person name="Alikhan N.F."/>
            <person name="Baker D."/>
            <person name="Gharbi K."/>
            <person name="Hall N."/>
            <person name="Watson M."/>
            <person name="Adriaenssens E.M."/>
            <person name="Foster-Nyarko E."/>
            <person name="Jarju S."/>
            <person name="Secka A."/>
            <person name="Antonio M."/>
            <person name="Oren A."/>
            <person name="Chaudhuri R.R."/>
            <person name="La Ragione R."/>
            <person name="Hildebrand F."/>
            <person name="Pallen M.J."/>
        </authorList>
    </citation>
    <scope>NUCLEOTIDE SEQUENCE</scope>
    <source>
        <strain evidence="1">4100</strain>
    </source>
</reference>
<proteinExistence type="predicted"/>
<keyword evidence="1" id="KW-0328">Glycosyltransferase</keyword>
<organism evidence="1 2">
    <name type="scientific">Candidatus Amulumruptor caecigallinarius</name>
    <dbReference type="NCBI Taxonomy" id="2109911"/>
    <lineage>
        <taxon>Bacteria</taxon>
        <taxon>Pseudomonadati</taxon>
        <taxon>Bacteroidota</taxon>
        <taxon>Bacteroidia</taxon>
        <taxon>Bacteroidales</taxon>
        <taxon>Muribaculaceae</taxon>
        <taxon>Candidatus Amulumruptor</taxon>
    </lineage>
</organism>
<sequence>MPLLKCINFYSCGDSNKLTTWSNVPYLFARELEKRGYKLNRINIEPCPILNRWYNRISYLVFQRILKKDACPVFARSWMHRAIIHSKLRKIARRTDSDSCLNLFLSYLFYNKYSSRPSVLWCDWSDAIVIQRLGREVKKYEKRHLRHESAVIKAADAVFSMFPMCRSKMEAMYDREIIYLGRNVINTVYDGAVDLPHIMQERVHSDSVLFIGNHRYLSGLQKLIDAVSVIREKGLAYHVDVIGMERSIMPSAPEWVHFHGYLDKGITAGRQEYYRLLLTAKVLVNPTAGWAGYSSIVEAMFYATPVVLYPFDDFKEEFGDTIDFGAYCGAADNLPDVITHVISAADYAQLARNAHEAVKDYTWSQYVDAFLSKLRKLDLIHD</sequence>
<dbReference type="EC" id="2.4.-.-" evidence="1"/>
<dbReference type="Pfam" id="PF13692">
    <property type="entry name" value="Glyco_trans_1_4"/>
    <property type="match status" value="1"/>
</dbReference>
<protein>
    <submittedName>
        <fullName evidence="1">Glycosyltransferase</fullName>
        <ecNumber evidence="1">2.4.-.-</ecNumber>
    </submittedName>
</protein>
<dbReference type="AlphaFoldDB" id="A0A4V1LAH1"/>
<dbReference type="SUPFAM" id="SSF53756">
    <property type="entry name" value="UDP-Glycosyltransferase/glycogen phosphorylase"/>
    <property type="match status" value="1"/>
</dbReference>
<dbReference type="EMBL" id="DYXT01000047">
    <property type="protein sequence ID" value="HJE39915.1"/>
    <property type="molecule type" value="Genomic_DNA"/>
</dbReference>
<evidence type="ECO:0000313" key="2">
    <source>
        <dbReference type="Proteomes" id="UP000711407"/>
    </source>
</evidence>
<name>A0A4V1LAH1_9BACT</name>
<reference evidence="1" key="2">
    <citation type="submission" date="2021-09" db="EMBL/GenBank/DDBJ databases">
        <authorList>
            <person name="Gilroy R."/>
        </authorList>
    </citation>
    <scope>NUCLEOTIDE SEQUENCE</scope>
    <source>
        <strain evidence="1">4100</strain>
    </source>
</reference>